<feature type="non-terminal residue" evidence="3">
    <location>
        <position position="317"/>
    </location>
</feature>
<dbReference type="InterPro" id="IPR009061">
    <property type="entry name" value="DNA-bd_dom_put_sf"/>
</dbReference>
<reference evidence="4" key="1">
    <citation type="submission" date="2017-09" db="EMBL/GenBank/DDBJ databases">
        <title>Depth-based differentiation of microbial function through sediment-hosted aquifers and enrichment of novel symbionts in the deep terrestrial subsurface.</title>
        <authorList>
            <person name="Probst A.J."/>
            <person name="Ladd B."/>
            <person name="Jarett J.K."/>
            <person name="Geller-Mcgrath D.E."/>
            <person name="Sieber C.M.K."/>
            <person name="Emerson J.B."/>
            <person name="Anantharaman K."/>
            <person name="Thomas B.C."/>
            <person name="Malmstrom R."/>
            <person name="Stieglmeier M."/>
            <person name="Klingl A."/>
            <person name="Woyke T."/>
            <person name="Ryan C.M."/>
            <person name="Banfield J.F."/>
        </authorList>
    </citation>
    <scope>NUCLEOTIDE SEQUENCE [LARGE SCALE GENOMIC DNA]</scope>
</reference>
<dbReference type="NCBIfam" id="TIGR01764">
    <property type="entry name" value="excise"/>
    <property type="match status" value="1"/>
</dbReference>
<dbReference type="GO" id="GO:0006355">
    <property type="term" value="P:regulation of DNA-templated transcription"/>
    <property type="evidence" value="ECO:0007669"/>
    <property type="project" value="InterPro"/>
</dbReference>
<evidence type="ECO:0000259" key="2">
    <source>
        <dbReference type="PROSITE" id="PS50937"/>
    </source>
</evidence>
<dbReference type="CDD" id="cd04762">
    <property type="entry name" value="HTH_MerR-trunc"/>
    <property type="match status" value="1"/>
</dbReference>
<dbReference type="Gene3D" id="1.10.1660.10">
    <property type="match status" value="2"/>
</dbReference>
<evidence type="ECO:0000256" key="1">
    <source>
        <dbReference type="SAM" id="MobiDB-lite"/>
    </source>
</evidence>
<name>A0A2M6WZF8_9BACT</name>
<dbReference type="GO" id="GO:0003677">
    <property type="term" value="F:DNA binding"/>
    <property type="evidence" value="ECO:0007669"/>
    <property type="project" value="InterPro"/>
</dbReference>
<dbReference type="Pfam" id="PF12728">
    <property type="entry name" value="HTH_17"/>
    <property type="match status" value="1"/>
</dbReference>
<feature type="compositionally biased region" description="Pro residues" evidence="1">
    <location>
        <begin position="147"/>
        <end position="156"/>
    </location>
</feature>
<comment type="caution">
    <text evidence="3">The sequence shown here is derived from an EMBL/GenBank/DDBJ whole genome shotgun (WGS) entry which is preliminary data.</text>
</comment>
<evidence type="ECO:0000313" key="4">
    <source>
        <dbReference type="Proteomes" id="UP000230731"/>
    </source>
</evidence>
<dbReference type="SUPFAM" id="SSF46955">
    <property type="entry name" value="Putative DNA-binding domain"/>
    <property type="match status" value="2"/>
</dbReference>
<sequence>MTQKVPDPSFVPIRRAAEILGVHVDTIRRWEREDRIRAHRTAGGHRLFSVAELSSFTKNKPLTAKEAAASLGISPSTLRRLVQTGRITPLHSSGGRPRYTQSILAAYQRRLEHGDRRAGTPLIRGGGGVPATGPAPSFPRYQESSTPFPPHPPQPLPPQTAVAAFQEPKSEAPAIHHTQPQPAVSIGSTLPPNKGGRGGSNNAFASRRLLPAAGILAAALFAVFVTTDQYVTQQRANEEIAEHEQLAAAIKGGRAVQEHTGSASRVLGIASNQLDTFFEVNVPANFNEAVYLGPTQIDGLVTLNADIEGPGRNINVG</sequence>
<dbReference type="EMBL" id="PEZP01000027">
    <property type="protein sequence ID" value="PIT98150.1"/>
    <property type="molecule type" value="Genomic_DNA"/>
</dbReference>
<proteinExistence type="predicted"/>
<feature type="compositionally biased region" description="Polar residues" evidence="1">
    <location>
        <begin position="178"/>
        <end position="191"/>
    </location>
</feature>
<feature type="domain" description="HTH merR-type" evidence="2">
    <location>
        <begin position="13"/>
        <end position="49"/>
    </location>
</feature>
<dbReference type="PROSITE" id="PS50937">
    <property type="entry name" value="HTH_MERR_2"/>
    <property type="match status" value="1"/>
</dbReference>
<feature type="region of interest" description="Disordered" evidence="1">
    <location>
        <begin position="117"/>
        <end position="156"/>
    </location>
</feature>
<organism evidence="3 4">
    <name type="scientific">Candidatus Andersenbacteria bacterium CG10_big_fil_rev_8_21_14_0_10_54_11</name>
    <dbReference type="NCBI Taxonomy" id="1974485"/>
    <lineage>
        <taxon>Bacteria</taxon>
        <taxon>Candidatus Anderseniibacteriota</taxon>
    </lineage>
</organism>
<dbReference type="Pfam" id="PF00376">
    <property type="entry name" value="MerR"/>
    <property type="match status" value="1"/>
</dbReference>
<feature type="region of interest" description="Disordered" evidence="1">
    <location>
        <begin position="171"/>
        <end position="200"/>
    </location>
</feature>
<gene>
    <name evidence="3" type="ORF">COT71_02190</name>
</gene>
<dbReference type="AlphaFoldDB" id="A0A2M6WZF8"/>
<accession>A0A2M6WZF8</accession>
<dbReference type="InterPro" id="IPR000551">
    <property type="entry name" value="MerR-type_HTH_dom"/>
</dbReference>
<evidence type="ECO:0000313" key="3">
    <source>
        <dbReference type="EMBL" id="PIT98150.1"/>
    </source>
</evidence>
<protein>
    <recommendedName>
        <fullName evidence="2">HTH merR-type domain-containing protein</fullName>
    </recommendedName>
</protein>
<dbReference type="InterPro" id="IPR041657">
    <property type="entry name" value="HTH_17"/>
</dbReference>
<dbReference type="Proteomes" id="UP000230731">
    <property type="component" value="Unassembled WGS sequence"/>
</dbReference>
<dbReference type="InterPro" id="IPR010093">
    <property type="entry name" value="SinI_DNA-bd"/>
</dbReference>